<dbReference type="PANTHER" id="PTHR10887">
    <property type="entry name" value="DNA2/NAM7 HELICASE FAMILY"/>
    <property type="match status" value="1"/>
</dbReference>
<dbReference type="InterPro" id="IPR047187">
    <property type="entry name" value="SF1_C_Upf1"/>
</dbReference>
<feature type="coiled-coil region" evidence="10">
    <location>
        <begin position="1612"/>
        <end position="1639"/>
    </location>
</feature>
<keyword evidence="6" id="KW-0347">Helicase</keyword>
<keyword evidence="5 9" id="KW-0863">Zinc-finger</keyword>
<keyword evidence="8" id="KW-0391">Immunity</keyword>
<dbReference type="Pfam" id="PF20173">
    <property type="entry name" value="ZnF_RZ-type"/>
    <property type="match status" value="1"/>
</dbReference>
<dbReference type="PROSITE" id="PS51981">
    <property type="entry name" value="ZF_RZ"/>
    <property type="match status" value="1"/>
</dbReference>
<feature type="region of interest" description="Disordered" evidence="11">
    <location>
        <begin position="1"/>
        <end position="33"/>
    </location>
</feature>
<dbReference type="CDD" id="cd06008">
    <property type="entry name" value="NF-X1-zinc-finger"/>
    <property type="match status" value="1"/>
</dbReference>
<dbReference type="InterPro" id="IPR041367">
    <property type="entry name" value="Znf-CCCH_4"/>
</dbReference>
<dbReference type="PROSITE" id="PS50103">
    <property type="entry name" value="ZF_C3H1"/>
    <property type="match status" value="1"/>
</dbReference>
<keyword evidence="2" id="KW-0963">Cytoplasm</keyword>
<evidence type="ECO:0000256" key="1">
    <source>
        <dbReference type="ARBA" id="ARBA00004496"/>
    </source>
</evidence>
<dbReference type="Pfam" id="PF18044">
    <property type="entry name" value="zf-CCCH_4"/>
    <property type="match status" value="1"/>
</dbReference>
<dbReference type="GO" id="GO:0008270">
    <property type="term" value="F:zinc ion binding"/>
    <property type="evidence" value="ECO:0007669"/>
    <property type="project" value="UniProtKB-KW"/>
</dbReference>
<dbReference type="InterPro" id="IPR000967">
    <property type="entry name" value="Znf_NFX1"/>
</dbReference>
<dbReference type="InterPro" id="IPR041679">
    <property type="entry name" value="DNA2/NAM7-like_C"/>
</dbReference>
<evidence type="ECO:0000256" key="2">
    <source>
        <dbReference type="ARBA" id="ARBA00022490"/>
    </source>
</evidence>
<dbReference type="InterPro" id="IPR045055">
    <property type="entry name" value="DNA2/NAM7-like"/>
</dbReference>
<evidence type="ECO:0000313" key="15">
    <source>
        <dbReference type="Proteomes" id="UP000321331"/>
    </source>
</evidence>
<dbReference type="Pfam" id="PF13086">
    <property type="entry name" value="AAA_11"/>
    <property type="match status" value="1"/>
</dbReference>
<evidence type="ECO:0000256" key="8">
    <source>
        <dbReference type="ARBA" id="ARBA00022859"/>
    </source>
</evidence>
<keyword evidence="3 9" id="KW-0479">Metal-binding</keyword>
<evidence type="ECO:0000313" key="14">
    <source>
        <dbReference type="EMBL" id="TXC04677.1"/>
    </source>
</evidence>
<evidence type="ECO:0000256" key="6">
    <source>
        <dbReference type="ARBA" id="ARBA00022806"/>
    </source>
</evidence>
<dbReference type="InterPro" id="IPR000571">
    <property type="entry name" value="Znf_CCCH"/>
</dbReference>
<dbReference type="CDD" id="cd18808">
    <property type="entry name" value="SF1_C_Upf1"/>
    <property type="match status" value="1"/>
</dbReference>
<feature type="domain" description="RZ-type" evidence="13">
    <location>
        <begin position="1869"/>
        <end position="1945"/>
    </location>
</feature>
<dbReference type="SMART" id="SM00356">
    <property type="entry name" value="ZnF_C3H1"/>
    <property type="match status" value="1"/>
</dbReference>
<dbReference type="GO" id="GO:0031048">
    <property type="term" value="P:regulatory ncRNA-mediated heterochromatin formation"/>
    <property type="evidence" value="ECO:0007669"/>
    <property type="project" value="TreeGrafter"/>
</dbReference>
<evidence type="ECO:0000256" key="5">
    <source>
        <dbReference type="ARBA" id="ARBA00022771"/>
    </source>
</evidence>
<feature type="zinc finger region" description="C3H1-type" evidence="9">
    <location>
        <begin position="27"/>
        <end position="54"/>
    </location>
</feature>
<evidence type="ECO:0000256" key="9">
    <source>
        <dbReference type="PROSITE-ProRule" id="PRU00723"/>
    </source>
</evidence>
<reference evidence="14 15" key="1">
    <citation type="submission" date="2019-07" db="EMBL/GenBank/DDBJ databases">
        <title>The First High-Quality Draft Genome Sequence of the Causal Agent of the Current Panama Disease Epidemic.</title>
        <authorList>
            <person name="Warmington R.J."/>
            <person name="Kay W."/>
            <person name="Jeffries A."/>
            <person name="Bebber D."/>
            <person name="Moore K."/>
            <person name="Studholme D.J."/>
        </authorList>
    </citation>
    <scope>NUCLEOTIDE SEQUENCE [LARGE SCALE GENOMIC DNA]</scope>
    <source>
        <strain evidence="14 15">TR4</strain>
    </source>
</reference>
<dbReference type="GO" id="GO:0002376">
    <property type="term" value="P:immune system process"/>
    <property type="evidence" value="ECO:0007669"/>
    <property type="project" value="UniProtKB-KW"/>
</dbReference>
<keyword evidence="4" id="KW-0677">Repeat</keyword>
<dbReference type="Proteomes" id="UP000321331">
    <property type="component" value="Unassembled WGS sequence"/>
</dbReference>
<dbReference type="InterPro" id="IPR027417">
    <property type="entry name" value="P-loop_NTPase"/>
</dbReference>
<evidence type="ECO:0000256" key="7">
    <source>
        <dbReference type="ARBA" id="ARBA00022833"/>
    </source>
</evidence>
<dbReference type="SUPFAM" id="SSF52540">
    <property type="entry name" value="P-loop containing nucleoside triphosphate hydrolases"/>
    <property type="match status" value="2"/>
</dbReference>
<dbReference type="Gene3D" id="3.40.50.300">
    <property type="entry name" value="P-loop containing nucleotide triphosphate hydrolases"/>
    <property type="match status" value="2"/>
</dbReference>
<sequence>MWRRGSWRGGRGGSRPPGPRNEPNETRDSNKPCFHFQRGQCKFGDSCKFSHDINSSAGQGRARDKPLRPEDLHSREDYYEWKHLLRKGTHEFDHSDAFQHADKLWKGAREILDGDSLEKHQELARELVKDHFNGPEWITYVSKHSTLADNNQLICVKNLLKVITHPSIKPLSIDPYVGTMYVLLGGTNGEQGIALLSRMCNELLKHIKASGRSPGSTIKSMVDVIIKALHELLSKVQRAQFSDGTPGLLKSLDELVNAVAEGASKADLDGLRTRLEITKRVVSGSTGRIVTTQDPSEDSKKASKFVASSFPQAVAIPGGRHDNDFADISDVSLLPTQGEITSVQADYLPSTNFLHPHVLQDPMQRYIDSIFRLVRHDTLGPVNDVLRDVLASDNVMTTRLTDRNSQAQVYHSSSVSRIFIHERRGLEAIISFSAPAYISRKSPADQRDWWQRSPRLGEGTLLCFVTSDAENQDQRLLFLHVTSKRIESDSNKSDTPKSALVSYRDAPSITVKLATHQQSDLNFLVRTFRENVAGVLVDFNGIIPETFIPILRNLQTIKRENHIAFQNWILPPPEGVHHMQPPLYARKAGFVFPLRSITKDGISNIYLDPNSKLEHINLKEIEDATGLDHGQCLGLVGALTREYALIQGPPGTGKSYLGVQLVRTLLSVKERADLGPILIICYTNHALDQFLKHLLDVGIDAIIRIGGRSVAEELDGKNLRTVSRETPKTRVEAQILGEAYSKQESSLESASYALGTLVKARRGASWEGLEQHLQFKYPLIYRQLGRVDDEGFEMVSKDPLKTWMGIRPPPTTDWQTSLEDIITLAEESVHLLPPAERWLLVEHWLEELQDNQLDMLYEALDDFDNNRKAIYRTHDAVDERTLTRADVIGITTTSLAGRIELLRNLDFKVVLCEEAGELKESDVISSLKSGVEHFIQIGDHRQLRPQINNFNLSLESASGRYWQLDRSQFERRAVGEPGLAPAPFAQLNIQRRMRPEISQLIRRVYPNLEDHRSVTDLEDVVGMRKNLFWLDHNHPEDAGGDGTRVKSHSNIWETEMATALVRHLVRQGEYKTEDIALLTPYTGQLQQLRAALGKDFEICLSDRDMTQLAQEGFEDDSASNGGDRKMIEKKQLIQTIRLATVDNFQGEEAKVIIVSLVRSNTQRKVGFLRTENRINVLLSRAKNGMYLIGNSETYLNVPMWADVHKQLYLADCVGNEIELCCPRHKDTTLTCSEPADFALKSPEGGCILPCSRRLEPCGHQCQARCHSETLHDAFSCQQPCPRIRKTCDHGCQKLCGERCGPCMIKVYDIQLPCGHIKQTLKCYQTLDLASITCDAQVEKTVAHCGHSISVQCSTDVDSKGFRCPQPCSYVHPCGHQCTGTCSRCRNGDGEVAHRSCRKICDRPYGSCNHRCPRICHDGSPCSSCQAPCEVRCPHSACPSPCNKACAPCIEKCTWACPHQGSCSMPCSAPCDRLPCDERCTRILPCGHQCPSFCGEDCPTSYCQECGDKGEERVDLLEFLSYAEIDLDESPVVVLSCGHFFTGETLDGLVSLDEVYARDGEGKFNGLKDISESLSSKVPFCPDCKRPIRQFATKRYNRLINRAVMDQICKRFMITGRGQLDHLEQQLQILEDKLDSTRKAYTLKDGVGVLPKKRYEELDKLTAVSNALVKTMNEEHQPTKVLFDAMATSRAKATGDSVSVIRQMEALRLSPLASDSQIVLGADLLVIKSLEIKLKDFITLLRNWKGTAGGDLLRGWIKEQATPSMPKLLHSCEKLIEQAKYAKLPRIIVAATLTLARVSQLLAWRSQAADKPSVQKSGEKNTEAVEDRMGTARKLLHDALEQCSQLGNSDDMKERVQAMLRLFEPRYEEVIPEELASIKSAMVSGSGGIATHSGHWYHCVNGHPFAIGECGMPMEEARCSECGAPIGGRNHQAVDGVTRAEDMERS</sequence>
<comment type="caution">
    <text evidence="14">The sequence shown here is derived from an EMBL/GenBank/DDBJ whole genome shotgun (WGS) entry which is preliminary data.</text>
</comment>
<evidence type="ECO:0000256" key="10">
    <source>
        <dbReference type="SAM" id="Coils"/>
    </source>
</evidence>
<protein>
    <submittedName>
        <fullName evidence="14">Uncharacterized protein</fullName>
    </submittedName>
</protein>
<accession>A0A5C6T1F5</accession>
<comment type="subcellular location">
    <subcellularLocation>
        <location evidence="1">Cytoplasm</location>
    </subcellularLocation>
</comment>
<evidence type="ECO:0000256" key="11">
    <source>
        <dbReference type="SAM" id="MobiDB-lite"/>
    </source>
</evidence>
<dbReference type="GO" id="GO:0005737">
    <property type="term" value="C:cytoplasm"/>
    <property type="evidence" value="ECO:0007669"/>
    <property type="project" value="UniProtKB-SubCell"/>
</dbReference>
<dbReference type="PANTHER" id="PTHR10887:SF445">
    <property type="entry name" value="NFX1-TYPE ZINC FINGER-CONTAINING PROTEIN 1"/>
    <property type="match status" value="1"/>
</dbReference>
<evidence type="ECO:0000259" key="13">
    <source>
        <dbReference type="PROSITE" id="PS51981"/>
    </source>
</evidence>
<keyword evidence="10" id="KW-0175">Coiled coil</keyword>
<proteinExistence type="predicted"/>
<dbReference type="FunFam" id="3.40.50.300:FF:001660">
    <property type="entry name" value="NF-X1 finger and helicase protein, putative"/>
    <property type="match status" value="1"/>
</dbReference>
<keyword evidence="6" id="KW-0378">Hydrolase</keyword>
<organism evidence="14 15">
    <name type="scientific">Fusarium oxysporum f. sp. cubense</name>
    <dbReference type="NCBI Taxonomy" id="61366"/>
    <lineage>
        <taxon>Eukaryota</taxon>
        <taxon>Fungi</taxon>
        <taxon>Dikarya</taxon>
        <taxon>Ascomycota</taxon>
        <taxon>Pezizomycotina</taxon>
        <taxon>Sordariomycetes</taxon>
        <taxon>Hypocreomycetidae</taxon>
        <taxon>Hypocreales</taxon>
        <taxon>Nectriaceae</taxon>
        <taxon>Fusarium</taxon>
        <taxon>Fusarium oxysporum species complex</taxon>
    </lineage>
</organism>
<gene>
    <name evidence="14" type="ORF">FocTR4_00000255</name>
</gene>
<feature type="domain" description="C3H1-type" evidence="12">
    <location>
        <begin position="27"/>
        <end position="54"/>
    </location>
</feature>
<keyword evidence="6" id="KW-0067">ATP-binding</keyword>
<name>A0A5C6T1F5_FUSOC</name>
<evidence type="ECO:0000256" key="4">
    <source>
        <dbReference type="ARBA" id="ARBA00022737"/>
    </source>
</evidence>
<dbReference type="InterPro" id="IPR041677">
    <property type="entry name" value="DNA2/NAM7_AAA_11"/>
</dbReference>
<dbReference type="EMBL" id="VMNF01000007">
    <property type="protein sequence ID" value="TXC04677.1"/>
    <property type="molecule type" value="Genomic_DNA"/>
</dbReference>
<dbReference type="InterPro" id="IPR046439">
    <property type="entry name" value="ZF_RZ_dom"/>
</dbReference>
<keyword evidence="7 9" id="KW-0862">Zinc</keyword>
<evidence type="ECO:0000256" key="3">
    <source>
        <dbReference type="ARBA" id="ARBA00022723"/>
    </source>
</evidence>
<dbReference type="GO" id="GO:0004386">
    <property type="term" value="F:helicase activity"/>
    <property type="evidence" value="ECO:0007669"/>
    <property type="project" value="InterPro"/>
</dbReference>
<keyword evidence="6" id="KW-0547">Nucleotide-binding</keyword>
<dbReference type="Pfam" id="PF13087">
    <property type="entry name" value="AAA_12"/>
    <property type="match status" value="1"/>
</dbReference>
<dbReference type="GO" id="GO:0031380">
    <property type="term" value="C:nuclear RNA-directed RNA polymerase complex"/>
    <property type="evidence" value="ECO:0007669"/>
    <property type="project" value="TreeGrafter"/>
</dbReference>
<dbReference type="SMART" id="SM00438">
    <property type="entry name" value="ZnF_NFX"/>
    <property type="match status" value="4"/>
</dbReference>
<evidence type="ECO:0000259" key="12">
    <source>
        <dbReference type="PROSITE" id="PS50103"/>
    </source>
</evidence>